<evidence type="ECO:0000313" key="1">
    <source>
        <dbReference type="EMBL" id="GGM27712.1"/>
    </source>
</evidence>
<name>A0A917WTY2_9BACI</name>
<proteinExistence type="predicted"/>
<dbReference type="Proteomes" id="UP000618460">
    <property type="component" value="Unassembled WGS sequence"/>
</dbReference>
<reference evidence="1" key="1">
    <citation type="journal article" date="2014" name="Int. J. Syst. Evol. Microbiol.">
        <title>Complete genome sequence of Corynebacterium casei LMG S-19264T (=DSM 44701T), isolated from a smear-ripened cheese.</title>
        <authorList>
            <consortium name="US DOE Joint Genome Institute (JGI-PGF)"/>
            <person name="Walter F."/>
            <person name="Albersmeier A."/>
            <person name="Kalinowski J."/>
            <person name="Ruckert C."/>
        </authorList>
    </citation>
    <scope>NUCLEOTIDE SEQUENCE</scope>
    <source>
        <strain evidence="1">CGMCC 1.6333</strain>
    </source>
</reference>
<organism evidence="1 2">
    <name type="scientific">Paraliobacillus quinghaiensis</name>
    <dbReference type="NCBI Taxonomy" id="470815"/>
    <lineage>
        <taxon>Bacteria</taxon>
        <taxon>Bacillati</taxon>
        <taxon>Bacillota</taxon>
        <taxon>Bacilli</taxon>
        <taxon>Bacillales</taxon>
        <taxon>Bacillaceae</taxon>
        <taxon>Paraliobacillus</taxon>
    </lineage>
</organism>
<keyword evidence="2" id="KW-1185">Reference proteome</keyword>
<dbReference type="AlphaFoldDB" id="A0A917WTY2"/>
<evidence type="ECO:0008006" key="3">
    <source>
        <dbReference type="Google" id="ProtNLM"/>
    </source>
</evidence>
<gene>
    <name evidence="1" type="primary">yhaZ</name>
    <name evidence="1" type="ORF">GCM10011351_11980</name>
</gene>
<dbReference type="InterPro" id="IPR014825">
    <property type="entry name" value="DNA_alkylation"/>
</dbReference>
<dbReference type="PROSITE" id="PS50077">
    <property type="entry name" value="HEAT_REPEAT"/>
    <property type="match status" value="1"/>
</dbReference>
<evidence type="ECO:0000313" key="2">
    <source>
        <dbReference type="Proteomes" id="UP000618460"/>
    </source>
</evidence>
<reference evidence="1" key="2">
    <citation type="submission" date="2020-09" db="EMBL/GenBank/DDBJ databases">
        <authorList>
            <person name="Sun Q."/>
            <person name="Zhou Y."/>
        </authorList>
    </citation>
    <scope>NUCLEOTIDE SEQUENCE</scope>
    <source>
        <strain evidence="1">CGMCC 1.6333</strain>
    </source>
</reference>
<dbReference type="Gene3D" id="1.25.40.290">
    <property type="entry name" value="ARM repeat domains"/>
    <property type="match status" value="1"/>
</dbReference>
<sequence>MAKVKDIFNTVFLTELSTKLQTYYPNFDHDKFQTFVFQNDWDSLEFKQRVHRITTSMHRTLSFTYKETLSLLYKCAPEFEGLQGIIFPEYVAKYGQENWDESMEALAYFTRYSTSEFAVRPFLQADLEKMLTQMFTWSEHPNEHIRRLASEGSRPRLPWGNTVLALKNDPSQLLPILENLKADESLYVRRSVANNLNDISRTHPDMMIERMKEWHGKNEKSDWIIQHASRTLLKQAHPEVLALFGYQSADLIKVGQFNIASNQVAIGGDLTFYFEVFSKTTTNLRVEYAIDYVKKSGKRNKKIFKITSTKIEENERKTYSRKQSFRNMTTRTHYTGVHVLSIIVNGIKKASCEFEVINLEKE</sequence>
<comment type="caution">
    <text evidence="1">The sequence shown here is derived from an EMBL/GenBank/DDBJ whole genome shotgun (WGS) entry which is preliminary data.</text>
</comment>
<dbReference type="EMBL" id="BMLG01000004">
    <property type="protein sequence ID" value="GGM27712.1"/>
    <property type="molecule type" value="Genomic_DNA"/>
</dbReference>
<dbReference type="InterPro" id="IPR021133">
    <property type="entry name" value="HEAT_type_2"/>
</dbReference>
<dbReference type="RefSeq" id="WP_117153780.1">
    <property type="nucleotide sequence ID" value="NZ_BMLG01000004.1"/>
</dbReference>
<dbReference type="Pfam" id="PF08713">
    <property type="entry name" value="DNA_alkylation"/>
    <property type="match status" value="1"/>
</dbReference>
<accession>A0A917WTY2</accession>
<protein>
    <recommendedName>
        <fullName evidence="3">DNA alkylation repair protein</fullName>
    </recommendedName>
</protein>
<dbReference type="InterPro" id="IPR016024">
    <property type="entry name" value="ARM-type_fold"/>
</dbReference>
<dbReference type="SUPFAM" id="SSF48371">
    <property type="entry name" value="ARM repeat"/>
    <property type="match status" value="1"/>
</dbReference>
<dbReference type="OrthoDB" id="9797162at2"/>